<dbReference type="SMART" id="SM00268">
    <property type="entry name" value="ACTIN"/>
    <property type="match status" value="1"/>
</dbReference>
<dbReference type="OrthoDB" id="337660at2759"/>
<dbReference type="InterPro" id="IPR004000">
    <property type="entry name" value="Actin"/>
</dbReference>
<evidence type="ECO:0000256" key="2">
    <source>
        <dbReference type="RuleBase" id="RU000487"/>
    </source>
</evidence>
<name>A0A1J4MAA5_9CRYT</name>
<comment type="catalytic activity">
    <reaction evidence="1">
        <text>ATP + H2O = ADP + phosphate + H(+)</text>
        <dbReference type="Rhea" id="RHEA:13065"/>
        <dbReference type="ChEBI" id="CHEBI:15377"/>
        <dbReference type="ChEBI" id="CHEBI:15378"/>
        <dbReference type="ChEBI" id="CHEBI:30616"/>
        <dbReference type="ChEBI" id="CHEBI:43474"/>
        <dbReference type="ChEBI" id="CHEBI:456216"/>
    </reaction>
</comment>
<protein>
    <submittedName>
        <fullName evidence="3">Actin family protein</fullName>
    </submittedName>
</protein>
<organism evidence="3 4">
    <name type="scientific">Cryptosporidium andersoni</name>
    <dbReference type="NCBI Taxonomy" id="117008"/>
    <lineage>
        <taxon>Eukaryota</taxon>
        <taxon>Sar</taxon>
        <taxon>Alveolata</taxon>
        <taxon>Apicomplexa</taxon>
        <taxon>Conoidasida</taxon>
        <taxon>Coccidia</taxon>
        <taxon>Eucoccidiorida</taxon>
        <taxon>Eimeriorina</taxon>
        <taxon>Cryptosporidiidae</taxon>
        <taxon>Cryptosporidium</taxon>
    </lineage>
</organism>
<dbReference type="Pfam" id="PF00022">
    <property type="entry name" value="Actin"/>
    <property type="match status" value="2"/>
</dbReference>
<evidence type="ECO:0000313" key="4">
    <source>
        <dbReference type="Proteomes" id="UP000186804"/>
    </source>
</evidence>
<dbReference type="InterPro" id="IPR043129">
    <property type="entry name" value="ATPase_NBD"/>
</dbReference>
<sequence length="384" mass="43991">MNKMSLPLVIDTGQFHTRVGFSCNRYPQFITNTLLYGNVTPLEIKIGSKFLNSSKTSENLPELNLKPLSHNLDYYKEPITISNYEEVKYPYQYHERIDWNLLESFWTDILTREIYYDVSNHPVLLTQPHNAPFDFQDHAMEFFFESLMVPSIQCLSQEILAIYSIQTNMPNIFYHDAKGLVGTVLHIGHTNTRILPVASGYLLTENISICNLGGSFITKYLIENFSHYFIPNIIANFQMDQIKSYNIFDEYIAKLIAPKLSENVIRVAKSCPVDYTKQLIQNVLIIGGHSINQYLSKFLRNSLKVSIATLNMAVNTICLKENDMPLNEVNVFSAYQYETSENFGLALNSPWIGGSHIANNSEFVQNNFIFKSQYEEFGSTAVRG</sequence>
<dbReference type="Gene3D" id="3.90.640.10">
    <property type="entry name" value="Actin, Chain A, domain 4"/>
    <property type="match status" value="1"/>
</dbReference>
<dbReference type="PANTHER" id="PTHR11937">
    <property type="entry name" value="ACTIN"/>
    <property type="match status" value="1"/>
</dbReference>
<gene>
    <name evidence="3" type="ORF">cand_025760</name>
</gene>
<comment type="similarity">
    <text evidence="2">Belongs to the actin family.</text>
</comment>
<dbReference type="AlphaFoldDB" id="A0A1J4MAA5"/>
<reference evidence="3 4" key="1">
    <citation type="submission" date="2016-10" db="EMBL/GenBank/DDBJ databases">
        <title>Reductive evolution of mitochondrial metabolism and differential evolution of invasion-related proteins in Cryptosporidium.</title>
        <authorList>
            <person name="Liu S."/>
            <person name="Roellig D.M."/>
            <person name="Guo Y."/>
            <person name="Li N."/>
            <person name="Frace M.A."/>
            <person name="Tang K."/>
            <person name="Zhang L."/>
            <person name="Feng Y."/>
            <person name="Xiao L."/>
        </authorList>
    </citation>
    <scope>NUCLEOTIDE SEQUENCE [LARGE SCALE GENOMIC DNA]</scope>
    <source>
        <strain evidence="3">30847</strain>
    </source>
</reference>
<dbReference type="VEuPathDB" id="CryptoDB:cand_025760"/>
<evidence type="ECO:0000313" key="3">
    <source>
        <dbReference type="EMBL" id="OII71160.1"/>
    </source>
</evidence>
<dbReference type="CDD" id="cd10169">
    <property type="entry name" value="ASKHA_NBD_actin-like"/>
    <property type="match status" value="1"/>
</dbReference>
<proteinExistence type="inferred from homology"/>
<comment type="caution">
    <text evidence="3">The sequence shown here is derived from an EMBL/GenBank/DDBJ whole genome shotgun (WGS) entry which is preliminary data.</text>
</comment>
<dbReference type="RefSeq" id="XP_067066528.1">
    <property type="nucleotide sequence ID" value="XM_067212805.1"/>
</dbReference>
<dbReference type="Proteomes" id="UP000186804">
    <property type="component" value="Unassembled WGS sequence"/>
</dbReference>
<dbReference type="GeneID" id="92366760"/>
<dbReference type="EMBL" id="LRBS01000124">
    <property type="protein sequence ID" value="OII71160.1"/>
    <property type="molecule type" value="Genomic_DNA"/>
</dbReference>
<keyword evidence="4" id="KW-1185">Reference proteome</keyword>
<dbReference type="SUPFAM" id="SSF53067">
    <property type="entry name" value="Actin-like ATPase domain"/>
    <property type="match status" value="2"/>
</dbReference>
<dbReference type="Gene3D" id="3.30.420.40">
    <property type="match status" value="4"/>
</dbReference>
<accession>A0A1J4MAA5</accession>
<evidence type="ECO:0000256" key="1">
    <source>
        <dbReference type="ARBA" id="ARBA00049360"/>
    </source>
</evidence>